<feature type="signal peptide" evidence="1">
    <location>
        <begin position="1"/>
        <end position="32"/>
    </location>
</feature>
<gene>
    <name evidence="2" type="ORF">AN221_41540</name>
</gene>
<protein>
    <recommendedName>
        <fullName evidence="4">Secreted protein</fullName>
    </recommendedName>
</protein>
<organism evidence="2 3">
    <name type="scientific">Streptomyces nanshensis</name>
    <dbReference type="NCBI Taxonomy" id="518642"/>
    <lineage>
        <taxon>Bacteria</taxon>
        <taxon>Bacillati</taxon>
        <taxon>Actinomycetota</taxon>
        <taxon>Actinomycetes</taxon>
        <taxon>Kitasatosporales</taxon>
        <taxon>Streptomycetaceae</taxon>
        <taxon>Streptomyces</taxon>
    </lineage>
</organism>
<dbReference type="AlphaFoldDB" id="A0A1E7LE60"/>
<evidence type="ECO:0008006" key="4">
    <source>
        <dbReference type="Google" id="ProtNLM"/>
    </source>
</evidence>
<name>A0A1E7LE60_9ACTN</name>
<keyword evidence="1" id="KW-0732">Signal</keyword>
<dbReference type="PATRIC" id="fig|518642.7.peg.8174"/>
<sequence length="363" mass="37313">MTPTMTPEARVTKTVRAASRATALLAATGLLAAASAGCSAPDEEITLGKDWAGAQSYVVVDISGTEAVAGVDPRTHKAEPLALVPRHGDDDDVLAPQLARLSDGEWVLAVPRKDGRPDRLYRVDRKAGKLVEQGEHEALHAILPARTLIADAKGLDGSGAATEVLVKDAKSLKVQRKVKVPGSLAYASADPASDTVCLATGSSPDVTVHALDLAGGKLTSGPGPKGTDVQGVACSGGTPVAAGVTEVRPDGEPPAEATLKITATRAGTTITADTGRIEDVQAQEGTSTVAVALAVGERTEIVEVDARTGKELRRTELEGAGTLRALRHTDGGWLAYTQDAVSLVDRTTGKERTFGLPGAYVAG</sequence>
<accession>A0A1E7LE60</accession>
<dbReference type="Proteomes" id="UP000175971">
    <property type="component" value="Unassembled WGS sequence"/>
</dbReference>
<evidence type="ECO:0000313" key="3">
    <source>
        <dbReference type="Proteomes" id="UP000175971"/>
    </source>
</evidence>
<dbReference type="OrthoDB" id="4022413at2"/>
<reference evidence="2 3" key="1">
    <citation type="journal article" date="2016" name="Front. Microbiol.">
        <title>Comparative Genomics Analysis of Streptomyces Species Reveals Their Adaptation to the Marine Environment and Their Diversity at the Genomic Level.</title>
        <authorList>
            <person name="Tian X."/>
            <person name="Zhang Z."/>
            <person name="Yang T."/>
            <person name="Chen M."/>
            <person name="Li J."/>
            <person name="Chen F."/>
            <person name="Yang J."/>
            <person name="Li W."/>
            <person name="Zhang B."/>
            <person name="Zhang Z."/>
            <person name="Wu J."/>
            <person name="Zhang C."/>
            <person name="Long L."/>
            <person name="Xiao J."/>
        </authorList>
    </citation>
    <scope>NUCLEOTIDE SEQUENCE [LARGE SCALE GENOMIC DNA]</scope>
    <source>
        <strain evidence="2 3">SCSIO M10372</strain>
    </source>
</reference>
<dbReference type="RefSeq" id="WP_070205109.1">
    <property type="nucleotide sequence ID" value="NZ_LJGZ01000114.1"/>
</dbReference>
<dbReference type="EMBL" id="LJGZ01000114">
    <property type="protein sequence ID" value="OEV14391.1"/>
    <property type="molecule type" value="Genomic_DNA"/>
</dbReference>
<keyword evidence="3" id="KW-1185">Reference proteome</keyword>
<feature type="chain" id="PRO_5009197270" description="Secreted protein" evidence="1">
    <location>
        <begin position="33"/>
        <end position="363"/>
    </location>
</feature>
<proteinExistence type="predicted"/>
<evidence type="ECO:0000256" key="1">
    <source>
        <dbReference type="SAM" id="SignalP"/>
    </source>
</evidence>
<dbReference type="InterPro" id="IPR011044">
    <property type="entry name" value="Quino_amine_DH_bsu"/>
</dbReference>
<evidence type="ECO:0000313" key="2">
    <source>
        <dbReference type="EMBL" id="OEV14391.1"/>
    </source>
</evidence>
<dbReference type="SUPFAM" id="SSF50969">
    <property type="entry name" value="YVTN repeat-like/Quinoprotein amine dehydrogenase"/>
    <property type="match status" value="1"/>
</dbReference>
<comment type="caution">
    <text evidence="2">The sequence shown here is derived from an EMBL/GenBank/DDBJ whole genome shotgun (WGS) entry which is preliminary data.</text>
</comment>